<feature type="compositionally biased region" description="Basic and acidic residues" evidence="1">
    <location>
        <begin position="28"/>
        <end position="39"/>
    </location>
</feature>
<feature type="compositionally biased region" description="Basic and acidic residues" evidence="1">
    <location>
        <begin position="150"/>
        <end position="164"/>
    </location>
</feature>
<dbReference type="Proteomes" id="UP000314294">
    <property type="component" value="Unassembled WGS sequence"/>
</dbReference>
<organism evidence="2 3">
    <name type="scientific">Liparis tanakae</name>
    <name type="common">Tanaka's snailfish</name>
    <dbReference type="NCBI Taxonomy" id="230148"/>
    <lineage>
        <taxon>Eukaryota</taxon>
        <taxon>Metazoa</taxon>
        <taxon>Chordata</taxon>
        <taxon>Craniata</taxon>
        <taxon>Vertebrata</taxon>
        <taxon>Euteleostomi</taxon>
        <taxon>Actinopterygii</taxon>
        <taxon>Neopterygii</taxon>
        <taxon>Teleostei</taxon>
        <taxon>Neoteleostei</taxon>
        <taxon>Acanthomorphata</taxon>
        <taxon>Eupercaria</taxon>
        <taxon>Perciformes</taxon>
        <taxon>Cottioidei</taxon>
        <taxon>Cottales</taxon>
        <taxon>Liparidae</taxon>
        <taxon>Liparis</taxon>
    </lineage>
</organism>
<proteinExistence type="predicted"/>
<comment type="caution">
    <text evidence="2">The sequence shown here is derived from an EMBL/GenBank/DDBJ whole genome shotgun (WGS) entry which is preliminary data.</text>
</comment>
<name>A0A4Z2GR68_9TELE</name>
<dbReference type="EMBL" id="SRLO01000443">
    <property type="protein sequence ID" value="TNN55889.1"/>
    <property type="molecule type" value="Genomic_DNA"/>
</dbReference>
<feature type="region of interest" description="Disordered" evidence="1">
    <location>
        <begin position="63"/>
        <end position="173"/>
    </location>
</feature>
<feature type="compositionally biased region" description="Basic and acidic residues" evidence="1">
    <location>
        <begin position="72"/>
        <end position="108"/>
    </location>
</feature>
<sequence>MLTICEGLEAHLAAVFAKASHSPRPHLHHIDGPRPEALHPRGVSLASQDGGVDLSMVLKGAADTQGTGQGRLTEKMNARRAAEDVAPRERLEPPSPIHPDEWTTRGHESPMAAISLPQDPTPPSVEPEWNRVTAFGEDSLHAAGSPGDQQEARVRGGEADREGGEGGSQRQDM</sequence>
<reference evidence="2 3" key="1">
    <citation type="submission" date="2019-03" db="EMBL/GenBank/DDBJ databases">
        <title>First draft genome of Liparis tanakae, snailfish: a comprehensive survey of snailfish specific genes.</title>
        <authorList>
            <person name="Kim W."/>
            <person name="Song I."/>
            <person name="Jeong J.-H."/>
            <person name="Kim D."/>
            <person name="Kim S."/>
            <person name="Ryu S."/>
            <person name="Song J.Y."/>
            <person name="Lee S.K."/>
        </authorList>
    </citation>
    <scope>NUCLEOTIDE SEQUENCE [LARGE SCALE GENOMIC DNA]</scope>
    <source>
        <tissue evidence="2">Muscle</tissue>
    </source>
</reference>
<feature type="region of interest" description="Disordered" evidence="1">
    <location>
        <begin position="21"/>
        <end position="48"/>
    </location>
</feature>
<evidence type="ECO:0000313" key="3">
    <source>
        <dbReference type="Proteomes" id="UP000314294"/>
    </source>
</evidence>
<evidence type="ECO:0000256" key="1">
    <source>
        <dbReference type="SAM" id="MobiDB-lite"/>
    </source>
</evidence>
<protein>
    <submittedName>
        <fullName evidence="2">Uncharacterized protein</fullName>
    </submittedName>
</protein>
<gene>
    <name evidence="2" type="ORF">EYF80_033888</name>
</gene>
<dbReference type="AlphaFoldDB" id="A0A4Z2GR68"/>
<accession>A0A4Z2GR68</accession>
<evidence type="ECO:0000313" key="2">
    <source>
        <dbReference type="EMBL" id="TNN55889.1"/>
    </source>
</evidence>
<keyword evidence="3" id="KW-1185">Reference proteome</keyword>